<gene>
    <name evidence="3" type="ORF">WNY63_12885</name>
</gene>
<dbReference type="InterPro" id="IPR003587">
    <property type="entry name" value="Hint_dom_N"/>
</dbReference>
<dbReference type="NCBIfam" id="TIGR03696">
    <property type="entry name" value="Rhs_assc_core"/>
    <property type="match status" value="1"/>
</dbReference>
<reference evidence="3 4" key="1">
    <citation type="submission" date="2024-03" db="EMBL/GenBank/DDBJ databases">
        <title>Community enrichment and isolation of bacterial strains for fucoidan degradation.</title>
        <authorList>
            <person name="Sichert A."/>
        </authorList>
    </citation>
    <scope>NUCLEOTIDE SEQUENCE [LARGE SCALE GENOMIC DNA]</scope>
    <source>
        <strain evidence="3 4">AS81</strain>
    </source>
</reference>
<dbReference type="Proteomes" id="UP001388366">
    <property type="component" value="Unassembled WGS sequence"/>
</dbReference>
<dbReference type="InterPro" id="IPR006141">
    <property type="entry name" value="Intein_N"/>
</dbReference>
<dbReference type="InterPro" id="IPR030934">
    <property type="entry name" value="Intein_C"/>
</dbReference>
<dbReference type="Gene3D" id="2.180.10.10">
    <property type="entry name" value="RHS repeat-associated core"/>
    <property type="match status" value="1"/>
</dbReference>
<dbReference type="InterPro" id="IPR050708">
    <property type="entry name" value="T6SS_VgrG/RHS"/>
</dbReference>
<keyword evidence="4" id="KW-1185">Reference proteome</keyword>
<sequence>MNESRQHSRPFGESIEAPKDDVGYTGHKFDTDLGLSYMQARYYDPMIGRFYSNDPVGWTPKNPVMSFNRYLYVNNNPYKYTDPNGEFLNFAIKFVADVALGAALNYAETGSVNLGAAVGDAAAGVLNPAKTLQKVKRLAKVLKKSPCSLSCFVADTEVLTKDGHKSIENIVVGDLVWAKNVETGESEWKPVTHTWIVEDKNIYEIGVTSLNGTYQTIEATKSHPFFVNDKGWVDTTDLKLGDKFVDNDGRPFNVSSLRNLDRKDTAYNFTVADFDTYYVTQENILVHNCGGVKLTGKR</sequence>
<dbReference type="Pfam" id="PF07591">
    <property type="entry name" value="PT-HINT"/>
    <property type="match status" value="1"/>
</dbReference>
<dbReference type="Gene3D" id="2.170.16.10">
    <property type="entry name" value="Hedgehog/Intein (Hint) domain"/>
    <property type="match status" value="1"/>
</dbReference>
<evidence type="ECO:0000313" key="4">
    <source>
        <dbReference type="Proteomes" id="UP001388366"/>
    </source>
</evidence>
<dbReference type="NCBIfam" id="TIGR01445">
    <property type="entry name" value="intein_Nterm"/>
    <property type="match status" value="1"/>
</dbReference>
<evidence type="ECO:0000313" key="3">
    <source>
        <dbReference type="EMBL" id="MEM5551626.1"/>
    </source>
</evidence>
<proteinExistence type="predicted"/>
<feature type="domain" description="Hint" evidence="2">
    <location>
        <begin position="149"/>
        <end position="248"/>
    </location>
</feature>
<accession>A0ABU9U3L5</accession>
<dbReference type="EMBL" id="JBBMQU010000022">
    <property type="protein sequence ID" value="MEM5551626.1"/>
    <property type="molecule type" value="Genomic_DNA"/>
</dbReference>
<dbReference type="PROSITE" id="PS50817">
    <property type="entry name" value="INTEIN_N_TER"/>
    <property type="match status" value="1"/>
</dbReference>
<dbReference type="SMART" id="SM00306">
    <property type="entry name" value="HintN"/>
    <property type="match status" value="1"/>
</dbReference>
<dbReference type="CDD" id="cd00081">
    <property type="entry name" value="Hint"/>
    <property type="match status" value="1"/>
</dbReference>
<dbReference type="InterPro" id="IPR036844">
    <property type="entry name" value="Hint_dom_sf"/>
</dbReference>
<comment type="caution">
    <text evidence="3">The sequence shown here is derived from an EMBL/GenBank/DDBJ whole genome shotgun (WGS) entry which is preliminary data.</text>
</comment>
<evidence type="ECO:0000259" key="2">
    <source>
        <dbReference type="SMART" id="SM00306"/>
    </source>
</evidence>
<dbReference type="InterPro" id="IPR022385">
    <property type="entry name" value="Rhs_assc_core"/>
</dbReference>
<dbReference type="SUPFAM" id="SSF51294">
    <property type="entry name" value="Hedgehog/intein (Hint) domain"/>
    <property type="match status" value="1"/>
</dbReference>
<feature type="region of interest" description="Disordered" evidence="1">
    <location>
        <begin position="1"/>
        <end position="23"/>
    </location>
</feature>
<evidence type="ECO:0000256" key="1">
    <source>
        <dbReference type="SAM" id="MobiDB-lite"/>
    </source>
</evidence>
<dbReference type="PROSITE" id="PS50818">
    <property type="entry name" value="INTEIN_C_TER"/>
    <property type="match status" value="1"/>
</dbReference>
<dbReference type="PANTHER" id="PTHR32305">
    <property type="match status" value="1"/>
</dbReference>
<name>A0ABU9U3L5_9GAMM</name>
<protein>
    <submittedName>
        <fullName evidence="3">Polymorphic toxin-type HINT domain-containing protein</fullName>
    </submittedName>
</protein>
<dbReference type="RefSeq" id="WP_342884051.1">
    <property type="nucleotide sequence ID" value="NZ_JBBMQU010000022.1"/>
</dbReference>
<dbReference type="PANTHER" id="PTHR32305:SF15">
    <property type="entry name" value="PROTEIN RHSA-RELATED"/>
    <property type="match status" value="1"/>
</dbReference>
<organism evidence="3 4">
    <name type="scientific">Pseudoalteromonas neustonica</name>
    <dbReference type="NCBI Taxonomy" id="1840331"/>
    <lineage>
        <taxon>Bacteria</taxon>
        <taxon>Pseudomonadati</taxon>
        <taxon>Pseudomonadota</taxon>
        <taxon>Gammaproteobacteria</taxon>
        <taxon>Alteromonadales</taxon>
        <taxon>Pseudoalteromonadaceae</taxon>
        <taxon>Pseudoalteromonas</taxon>
    </lineage>
</organism>